<keyword evidence="1" id="KW-0378">Hydrolase</keyword>
<evidence type="ECO:0000256" key="1">
    <source>
        <dbReference type="ARBA" id="ARBA00022801"/>
    </source>
</evidence>
<feature type="compositionally biased region" description="Basic and acidic residues" evidence="2">
    <location>
        <begin position="26"/>
        <end position="41"/>
    </location>
</feature>
<feature type="non-terminal residue" evidence="3">
    <location>
        <position position="190"/>
    </location>
</feature>
<proteinExistence type="predicted"/>
<dbReference type="PANTHER" id="PTHR46124:SF2">
    <property type="entry name" value="D-AMINOACYL-TRNA DEACYLASE"/>
    <property type="match status" value="1"/>
</dbReference>
<dbReference type="InterPro" id="IPR018228">
    <property type="entry name" value="DNase_TatD-rel_CS"/>
</dbReference>
<evidence type="ECO:0008006" key="5">
    <source>
        <dbReference type="Google" id="ProtNLM"/>
    </source>
</evidence>
<evidence type="ECO:0000256" key="2">
    <source>
        <dbReference type="SAM" id="MobiDB-lite"/>
    </source>
</evidence>
<reference evidence="4" key="1">
    <citation type="submission" date="2017-09" db="EMBL/GenBank/DDBJ databases">
        <title>Depth-based differentiation of microbial function through sediment-hosted aquifers and enrichment of novel symbionts in the deep terrestrial subsurface.</title>
        <authorList>
            <person name="Probst A.J."/>
            <person name="Ladd B."/>
            <person name="Jarett J.K."/>
            <person name="Geller-Mcgrath D.E."/>
            <person name="Sieber C.M.K."/>
            <person name="Emerson J.B."/>
            <person name="Anantharaman K."/>
            <person name="Thomas B.C."/>
            <person name="Malmstrom R."/>
            <person name="Stieglmeier M."/>
            <person name="Klingl A."/>
            <person name="Woyke T."/>
            <person name="Ryan C.M."/>
            <person name="Banfield J.F."/>
        </authorList>
    </citation>
    <scope>NUCLEOTIDE SEQUENCE [LARGE SCALE GENOMIC DNA]</scope>
</reference>
<comment type="caution">
    <text evidence="3">The sequence shown here is derived from an EMBL/GenBank/DDBJ whole genome shotgun (WGS) entry which is preliminary data.</text>
</comment>
<organism evidence="3 4">
    <name type="scientific">Candidatus Colwellbacteria bacterium CG10_big_fil_rev_8_21_14_0_10_41_28</name>
    <dbReference type="NCBI Taxonomy" id="1974539"/>
    <lineage>
        <taxon>Bacteria</taxon>
        <taxon>Candidatus Colwelliibacteriota</taxon>
    </lineage>
</organism>
<dbReference type="AlphaFoldDB" id="A0A2H0VI03"/>
<dbReference type="GO" id="GO:0016788">
    <property type="term" value="F:hydrolase activity, acting on ester bonds"/>
    <property type="evidence" value="ECO:0007669"/>
    <property type="project" value="InterPro"/>
</dbReference>
<dbReference type="CDD" id="cd01310">
    <property type="entry name" value="TatD_DNAse"/>
    <property type="match status" value="1"/>
</dbReference>
<protein>
    <recommendedName>
        <fullName evidence="5">Hydrolase TatD</fullName>
    </recommendedName>
</protein>
<feature type="region of interest" description="Disordered" evidence="2">
    <location>
        <begin position="15"/>
        <end position="41"/>
    </location>
</feature>
<dbReference type="Proteomes" id="UP000230776">
    <property type="component" value="Unassembled WGS sequence"/>
</dbReference>
<dbReference type="Pfam" id="PF01026">
    <property type="entry name" value="TatD_DNase"/>
    <property type="match status" value="1"/>
</dbReference>
<name>A0A2H0VI03_9BACT</name>
<dbReference type="InterPro" id="IPR001130">
    <property type="entry name" value="TatD-like"/>
</dbReference>
<dbReference type="EMBL" id="PFAG01000002">
    <property type="protein sequence ID" value="PIR98711.1"/>
    <property type="molecule type" value="Genomic_DNA"/>
</dbReference>
<dbReference type="PROSITE" id="PS01090">
    <property type="entry name" value="TATD_2"/>
    <property type="match status" value="1"/>
</dbReference>
<dbReference type="InterPro" id="IPR032466">
    <property type="entry name" value="Metal_Hydrolase"/>
</dbReference>
<dbReference type="PANTHER" id="PTHR46124">
    <property type="entry name" value="D-AMINOACYL-TRNA DEACYLASE"/>
    <property type="match status" value="1"/>
</dbReference>
<evidence type="ECO:0000313" key="4">
    <source>
        <dbReference type="Proteomes" id="UP000230776"/>
    </source>
</evidence>
<dbReference type="Gene3D" id="3.20.20.140">
    <property type="entry name" value="Metal-dependent hydrolases"/>
    <property type="match status" value="1"/>
</dbReference>
<gene>
    <name evidence="3" type="ORF">COT88_00110</name>
</gene>
<sequence length="190" mass="21488">MGFAEKYEEGVYATIGLHPNNTSPGYHDKNELGDSDEKERGGEDFDYEAYKELGKSDKVVAVGECGLDYFRMEGDTKRQQREALISQIDLAKDLDIPLMIHCRDAFDDLIELLKEKRADLKSVAPGINHFFTGSINNATELMDLGFYFSFGGVITFSRDYDEVIRHIGLDRVLLETDAPYVAPEPHRGKR</sequence>
<dbReference type="SUPFAM" id="SSF51556">
    <property type="entry name" value="Metallo-dependent hydrolases"/>
    <property type="match status" value="1"/>
</dbReference>
<evidence type="ECO:0000313" key="3">
    <source>
        <dbReference type="EMBL" id="PIR98711.1"/>
    </source>
</evidence>
<accession>A0A2H0VI03</accession>